<proteinExistence type="predicted"/>
<keyword evidence="3" id="KW-1185">Reference proteome</keyword>
<protein>
    <recommendedName>
        <fullName evidence="5">Lipoprotein</fullName>
    </recommendedName>
</protein>
<dbReference type="EMBL" id="QWDN01000006">
    <property type="protein sequence ID" value="TEB42992.1"/>
    <property type="molecule type" value="Genomic_DNA"/>
</dbReference>
<evidence type="ECO:0000313" key="2">
    <source>
        <dbReference type="EMBL" id="TEB42992.1"/>
    </source>
</evidence>
<dbReference type="PROSITE" id="PS51257">
    <property type="entry name" value="PROKAR_LIPOPROTEIN"/>
    <property type="match status" value="1"/>
</dbReference>
<gene>
    <name evidence="2" type="ORF">D0809_16255</name>
    <name evidence="1" type="ORF">EV142_106298</name>
</gene>
<comment type="caution">
    <text evidence="2">The sequence shown here is derived from an EMBL/GenBank/DDBJ whole genome shotgun (WGS) entry which is preliminary data.</text>
</comment>
<sequence length="196" mass="23322">MKITTSIFIILFFFGCQKSYEKEEVKAIEDITNDYLKKNHLDKYYLNPPDFFGKPTPKANIDKLDFKVYLSDALMPINQIREDNKWMFKNNDFIKSDSIIFYGIMNSKKFKDLEYREYDKSKIKLIKPYKQFNEDAKPEDDYSKILFSRVCFDEKMENGIVVINYLIGNESGYTNGYNMALLIKKKNNKWSYVSIK</sequence>
<dbReference type="Proteomes" id="UP000298340">
    <property type="component" value="Unassembled WGS sequence"/>
</dbReference>
<evidence type="ECO:0000313" key="1">
    <source>
        <dbReference type="EMBL" id="TCN55607.1"/>
    </source>
</evidence>
<dbReference type="Proteomes" id="UP000295270">
    <property type="component" value="Unassembled WGS sequence"/>
</dbReference>
<dbReference type="RefSeq" id="WP_132036891.1">
    <property type="nucleotide sequence ID" value="NZ_QWDN01000006.1"/>
</dbReference>
<reference evidence="2 4" key="2">
    <citation type="journal article" date="2018" name="Syst. Appl. Microbiol.">
        <title>Flavobacterium circumlabens sp. nov. and Flavobacterium cupreum sp. nov., two psychrotrophic species isolated from Antarctic environmental samples.</title>
        <authorList>
            <person name="Kralova S."/>
            <person name="Busse H.J."/>
            <person name="Svec P."/>
            <person name="Maslanova I."/>
            <person name="Stankova E."/>
            <person name="Bartak M."/>
            <person name="Sedlacek I."/>
        </authorList>
    </citation>
    <scope>NUCLEOTIDE SEQUENCE [LARGE SCALE GENOMIC DNA]</scope>
    <source>
        <strain evidence="2 4">CCM 8828</strain>
    </source>
</reference>
<name>A0A4Y7UB34_9FLAO</name>
<organism evidence="2 4">
    <name type="scientific">Flavobacterium circumlabens</name>
    <dbReference type="NCBI Taxonomy" id="2133765"/>
    <lineage>
        <taxon>Bacteria</taxon>
        <taxon>Pseudomonadati</taxon>
        <taxon>Bacteroidota</taxon>
        <taxon>Flavobacteriia</taxon>
        <taxon>Flavobacteriales</taxon>
        <taxon>Flavobacteriaceae</taxon>
        <taxon>Flavobacterium</taxon>
    </lineage>
</organism>
<evidence type="ECO:0000313" key="3">
    <source>
        <dbReference type="Proteomes" id="UP000295270"/>
    </source>
</evidence>
<accession>A0A4Y7UB34</accession>
<evidence type="ECO:0008006" key="5">
    <source>
        <dbReference type="Google" id="ProtNLM"/>
    </source>
</evidence>
<evidence type="ECO:0000313" key="4">
    <source>
        <dbReference type="Proteomes" id="UP000298340"/>
    </source>
</evidence>
<reference evidence="1" key="3">
    <citation type="submission" date="2019-03" db="EMBL/GenBank/DDBJ databases">
        <authorList>
            <person name="Whitman W."/>
            <person name="Huntemann M."/>
            <person name="Clum A."/>
            <person name="Pillay M."/>
            <person name="Palaniappan K."/>
            <person name="Varghese N."/>
            <person name="Mikhailova N."/>
            <person name="Stamatis D."/>
            <person name="Reddy T."/>
            <person name="Daum C."/>
            <person name="Shapiro N."/>
            <person name="Ivanova N."/>
            <person name="Kyrpides N."/>
            <person name="Woyke T."/>
        </authorList>
    </citation>
    <scope>NUCLEOTIDE SEQUENCE</scope>
    <source>
        <strain evidence="1">P5626</strain>
    </source>
</reference>
<dbReference type="OrthoDB" id="1357589at2"/>
<dbReference type="EMBL" id="SLWA01000006">
    <property type="protein sequence ID" value="TCN55607.1"/>
    <property type="molecule type" value="Genomic_DNA"/>
</dbReference>
<reference evidence="1 3" key="1">
    <citation type="journal article" date="2015" name="Stand. Genomic Sci.">
        <title>Genomic Encyclopedia of Bacterial and Archaeal Type Strains, Phase III: the genomes of soil and plant-associated and newly described type strains.</title>
        <authorList>
            <person name="Whitman W.B."/>
            <person name="Woyke T."/>
            <person name="Klenk H.P."/>
            <person name="Zhou Y."/>
            <person name="Lilburn T.G."/>
            <person name="Beck B.J."/>
            <person name="De Vos P."/>
            <person name="Vandamme P."/>
            <person name="Eisen J.A."/>
            <person name="Garrity G."/>
            <person name="Hugenholtz P."/>
            <person name="Kyrpides N.C."/>
        </authorList>
    </citation>
    <scope>NUCLEOTIDE SEQUENCE [LARGE SCALE GENOMIC DNA]</scope>
    <source>
        <strain evidence="1 3">P5626</strain>
    </source>
</reference>
<dbReference type="AlphaFoldDB" id="A0A4Y7UB34"/>